<dbReference type="SUPFAM" id="SSF74650">
    <property type="entry name" value="Galactose mutarotase-like"/>
    <property type="match status" value="1"/>
</dbReference>
<accession>A0A1G8P7I2</accession>
<dbReference type="GO" id="GO:0046872">
    <property type="term" value="F:metal ion binding"/>
    <property type="evidence" value="ECO:0007669"/>
    <property type="project" value="UniProtKB-KW"/>
</dbReference>
<dbReference type="PANTHER" id="PTHR46017:SF1">
    <property type="entry name" value="ALPHA-MANNOSIDASE 2C1"/>
    <property type="match status" value="1"/>
</dbReference>
<feature type="region of interest" description="Disordered" evidence="7">
    <location>
        <begin position="1009"/>
        <end position="1036"/>
    </location>
</feature>
<comment type="catalytic activity">
    <reaction evidence="1">
        <text>Hydrolysis of terminal, non-reducing alpha-D-mannose residues in alpha-D-mannosides.</text>
        <dbReference type="EC" id="3.2.1.24"/>
    </reaction>
</comment>
<evidence type="ECO:0000256" key="5">
    <source>
        <dbReference type="ARBA" id="ARBA00022801"/>
    </source>
</evidence>
<dbReference type="OrthoDB" id="9772207at2"/>
<gene>
    <name evidence="9" type="ORF">SAMN05216192_109115</name>
</gene>
<dbReference type="AlphaFoldDB" id="A0A1G8P7I2"/>
<protein>
    <recommendedName>
        <fullName evidence="3">alpha-mannosidase</fullName>
        <ecNumber evidence="3">3.2.1.24</ecNumber>
    </recommendedName>
</protein>
<dbReference type="EC" id="3.2.1.24" evidence="3"/>
<keyword evidence="4" id="KW-0479">Metal-binding</keyword>
<evidence type="ECO:0000256" key="4">
    <source>
        <dbReference type="ARBA" id="ARBA00022723"/>
    </source>
</evidence>
<dbReference type="InterPro" id="IPR011682">
    <property type="entry name" value="Glyco_hydro_38_C"/>
</dbReference>
<dbReference type="Pfam" id="PF17677">
    <property type="entry name" value="Glyco_hydro38C2"/>
    <property type="match status" value="1"/>
</dbReference>
<dbReference type="InterPro" id="IPR037094">
    <property type="entry name" value="Glyco_hydro_38_cen_sf"/>
</dbReference>
<sequence length="1077" mass="120365">MPLIRRVNRLQKELQLRWIKESRDIGEWSLQRAFYADEGEYRYDAEKETAAPGRLQSQVRETLFLEAAVQIPEDWADEKAGIIFKAGGEGLLSINGSPYHGLDKNRSFVPLSKELTASGELKLCVELYHVPLIPDDPLNGQKDNDAPPVHFQEARLVTVNPAAESLYFTVTVCLDTLNRLAERTVERLQLEQALEDAILFIGDSAEADEKIFRQAEEQLLNKLQAAAGSRNPGDAGTMHMVGQSHIDLAWLWPLKETVRKTSRTFSTVITLMEHYDDYLYSQSQPQLYAYVKMHFPDLYERIKKRVADGRWELVGGMWVEPDLNIPSGESLVRQLLYGRAFYEREFGKTSRVEWLPDTFGYCASLPQLLKKSGVDYFMTTKMNWNDTNAFPYDLFYWEGIDGTQILSFLNHGLNENTLPGDVGEHWDSYKQKKAHPEQMLLYGYGDGGGGVTREMLEVIGRSAALPGLPVSRFSTAHDFFDGVRDAAPKLPVWSGDMYLELHRGTYTTHGSNKRWNRKAEALYREAEIWNSLSYLSGAATLEECAELQQGGLQEGWELMLLNQFHDIIPGTSIPEVYVKSAEHYEKIFSCGKEALSSGLEALAAAADTRGTGTPLILFNSLSWNRSDAAILTGGAELLNKDPYDAGGNPLPFDLLQSKDSYQMIFCPGEVPSLGYTTVWLRDKTDEEAETLTCGTVEAAAGLKIARSAANLQSWETGNYSLQFDNSGRIVSWLDKAAGRELITPGAVANHLQLFHDRPTVWDAWDIDPHFAEQPAAEAVLLSSEVLLQGKTRDILKFSWQLNDSLIEQRLILHHQSRRVDFETRVDWHEEHKLLKAAFPVDIHSAKAVYEIPFGSIERPTHTNTSWEQAQFEVCGHRWADLSEGGYGVSLLNDCKYGYDIKGSVMRLSLLRSPRWPDITADIGVHEFTYSLYPHEGGWREGGVVRQGFELNQPLTLFATTAHEGVRPSTVSLLEVQSRYGIVDAIKIAEDSGGAVIRLYESGGGRERMGLAFSGGPEGQKQASGEAPADGAGGSPVRVTETNLMEQPVENPQLPVNNGTVTRTLSPYEVVTLKAVIH</sequence>
<reference evidence="10" key="1">
    <citation type="submission" date="2016-10" db="EMBL/GenBank/DDBJ databases">
        <authorList>
            <person name="Varghese N."/>
            <person name="Submissions S."/>
        </authorList>
    </citation>
    <scope>NUCLEOTIDE SEQUENCE [LARGE SCALE GENOMIC DNA]</scope>
    <source>
        <strain evidence="10">CGMCC 1.11012</strain>
    </source>
</reference>
<evidence type="ECO:0000256" key="1">
    <source>
        <dbReference type="ARBA" id="ARBA00000365"/>
    </source>
</evidence>
<dbReference type="PANTHER" id="PTHR46017">
    <property type="entry name" value="ALPHA-MANNOSIDASE 2C1"/>
    <property type="match status" value="1"/>
</dbReference>
<dbReference type="SUPFAM" id="SSF88713">
    <property type="entry name" value="Glycoside hydrolase/deacetylase"/>
    <property type="match status" value="1"/>
</dbReference>
<dbReference type="InterPro" id="IPR028995">
    <property type="entry name" value="Glyco_hydro_57/38_cen_sf"/>
</dbReference>
<dbReference type="RefSeq" id="WP_090714087.1">
    <property type="nucleotide sequence ID" value="NZ_CBCSKY010000011.1"/>
</dbReference>
<dbReference type="Pfam" id="PF09261">
    <property type="entry name" value="Alpha-mann_mid"/>
    <property type="match status" value="1"/>
</dbReference>
<proteinExistence type="inferred from homology"/>
<organism evidence="9 10">
    <name type="scientific">Paenibacillus typhae</name>
    <dbReference type="NCBI Taxonomy" id="1174501"/>
    <lineage>
        <taxon>Bacteria</taxon>
        <taxon>Bacillati</taxon>
        <taxon>Bacillota</taxon>
        <taxon>Bacilli</taxon>
        <taxon>Bacillales</taxon>
        <taxon>Paenibacillaceae</taxon>
        <taxon>Paenibacillus</taxon>
    </lineage>
</organism>
<dbReference type="GO" id="GO:0006013">
    <property type="term" value="P:mannose metabolic process"/>
    <property type="evidence" value="ECO:0007669"/>
    <property type="project" value="InterPro"/>
</dbReference>
<dbReference type="Pfam" id="PF01074">
    <property type="entry name" value="Glyco_hydro_38N"/>
    <property type="match status" value="1"/>
</dbReference>
<keyword evidence="10" id="KW-1185">Reference proteome</keyword>
<name>A0A1G8P7I2_9BACL</name>
<dbReference type="SUPFAM" id="SSF88688">
    <property type="entry name" value="Families 57/38 glycoside transferase middle domain"/>
    <property type="match status" value="1"/>
</dbReference>
<dbReference type="InterPro" id="IPR011330">
    <property type="entry name" value="Glyco_hydro/deAcase_b/a-brl"/>
</dbReference>
<evidence type="ECO:0000256" key="3">
    <source>
        <dbReference type="ARBA" id="ARBA00012752"/>
    </source>
</evidence>
<dbReference type="FunFam" id="1.20.1270.50:FF:000004">
    <property type="entry name" value="alpha-mannosidase 2C1 isoform X1"/>
    <property type="match status" value="1"/>
</dbReference>
<evidence type="ECO:0000256" key="6">
    <source>
        <dbReference type="ARBA" id="ARBA00023295"/>
    </source>
</evidence>
<dbReference type="GO" id="GO:0030246">
    <property type="term" value="F:carbohydrate binding"/>
    <property type="evidence" value="ECO:0007669"/>
    <property type="project" value="InterPro"/>
</dbReference>
<dbReference type="InterPro" id="IPR011013">
    <property type="entry name" value="Gal_mutarotase_sf_dom"/>
</dbReference>
<dbReference type="Gene3D" id="3.20.110.10">
    <property type="entry name" value="Glycoside hydrolase 38, N terminal domain"/>
    <property type="match status" value="1"/>
</dbReference>
<dbReference type="FunFam" id="2.70.98.30:FF:000001">
    <property type="entry name" value="alpha-mannosidase 2C1 isoform X2"/>
    <property type="match status" value="1"/>
</dbReference>
<dbReference type="InterPro" id="IPR000602">
    <property type="entry name" value="Glyco_hydro_38_N"/>
</dbReference>
<dbReference type="FunFam" id="3.20.110.10:FF:000002">
    <property type="entry name" value="alpha-mannosidase 2C1 isoform X1"/>
    <property type="match status" value="1"/>
</dbReference>
<dbReference type="STRING" id="1174501.SAMN05216192_109115"/>
<keyword evidence="6" id="KW-0326">Glycosidase</keyword>
<evidence type="ECO:0000256" key="2">
    <source>
        <dbReference type="ARBA" id="ARBA00009792"/>
    </source>
</evidence>
<dbReference type="SMART" id="SM00872">
    <property type="entry name" value="Alpha-mann_mid"/>
    <property type="match status" value="1"/>
</dbReference>
<keyword evidence="5" id="KW-0378">Hydrolase</keyword>
<dbReference type="Gene3D" id="1.20.1270.50">
    <property type="entry name" value="Glycoside hydrolase family 38, central domain"/>
    <property type="match status" value="1"/>
</dbReference>
<dbReference type="GO" id="GO:0009313">
    <property type="term" value="P:oligosaccharide catabolic process"/>
    <property type="evidence" value="ECO:0007669"/>
    <property type="project" value="TreeGrafter"/>
</dbReference>
<dbReference type="InterPro" id="IPR015341">
    <property type="entry name" value="Glyco_hydro_38_cen"/>
</dbReference>
<dbReference type="InterPro" id="IPR027291">
    <property type="entry name" value="Glyco_hydro_38_N_sf"/>
</dbReference>
<evidence type="ECO:0000313" key="9">
    <source>
        <dbReference type="EMBL" id="SDI88402.1"/>
    </source>
</evidence>
<evidence type="ECO:0000259" key="8">
    <source>
        <dbReference type="SMART" id="SM00872"/>
    </source>
</evidence>
<feature type="domain" description="Glycoside hydrolase family 38 central" evidence="8">
    <location>
        <begin position="500"/>
        <end position="584"/>
    </location>
</feature>
<dbReference type="InterPro" id="IPR041147">
    <property type="entry name" value="GH38_C"/>
</dbReference>
<dbReference type="GO" id="GO:0004559">
    <property type="term" value="F:alpha-mannosidase activity"/>
    <property type="evidence" value="ECO:0007669"/>
    <property type="project" value="UniProtKB-EC"/>
</dbReference>
<dbReference type="Pfam" id="PF07748">
    <property type="entry name" value="Glyco_hydro_38C"/>
    <property type="match status" value="1"/>
</dbReference>
<dbReference type="EMBL" id="FNDX01000009">
    <property type="protein sequence ID" value="SDI88402.1"/>
    <property type="molecule type" value="Genomic_DNA"/>
</dbReference>
<dbReference type="Gene3D" id="2.70.98.30">
    <property type="entry name" value="Golgi alpha-mannosidase II, domain 4"/>
    <property type="match status" value="1"/>
</dbReference>
<dbReference type="Proteomes" id="UP000199050">
    <property type="component" value="Unassembled WGS sequence"/>
</dbReference>
<evidence type="ECO:0000313" key="10">
    <source>
        <dbReference type="Proteomes" id="UP000199050"/>
    </source>
</evidence>
<dbReference type="CDD" id="cd10789">
    <property type="entry name" value="GH38N_AMII_ER_cytosolic"/>
    <property type="match status" value="1"/>
</dbReference>
<comment type="similarity">
    <text evidence="2">Belongs to the glycosyl hydrolase 38 family.</text>
</comment>
<evidence type="ECO:0000256" key="7">
    <source>
        <dbReference type="SAM" id="MobiDB-lite"/>
    </source>
</evidence>